<dbReference type="NCBIfam" id="NF008286">
    <property type="entry name" value="PRK11064.1"/>
    <property type="match status" value="1"/>
</dbReference>
<dbReference type="GO" id="GO:0051287">
    <property type="term" value="F:NAD binding"/>
    <property type="evidence" value="ECO:0007669"/>
    <property type="project" value="InterPro"/>
</dbReference>
<protein>
    <submittedName>
        <fullName evidence="5">UDP-N-acetyl-D-mannosamine dehydrogenase</fullName>
        <ecNumber evidence="5">1.1.1.336</ecNumber>
    </submittedName>
</protein>
<dbReference type="InterPro" id="IPR017476">
    <property type="entry name" value="UDP-Glc/GDP-Man"/>
</dbReference>
<dbReference type="InterPro" id="IPR036291">
    <property type="entry name" value="NAD(P)-bd_dom_sf"/>
</dbReference>
<name>A0A927IUE2_9HYPH</name>
<dbReference type="NCBIfam" id="TIGR03026">
    <property type="entry name" value="NDP-sugDHase"/>
    <property type="match status" value="1"/>
</dbReference>
<evidence type="ECO:0000259" key="4">
    <source>
        <dbReference type="SMART" id="SM00984"/>
    </source>
</evidence>
<dbReference type="Proteomes" id="UP000654108">
    <property type="component" value="Unassembled WGS sequence"/>
</dbReference>
<dbReference type="InterPro" id="IPR014026">
    <property type="entry name" value="UDP-Glc/GDP-Man_DH_dimer"/>
</dbReference>
<dbReference type="SUPFAM" id="SSF52413">
    <property type="entry name" value="UDP-glucose/GDP-mannose dehydrogenase C-terminal domain"/>
    <property type="match status" value="1"/>
</dbReference>
<dbReference type="GO" id="GO:0000271">
    <property type="term" value="P:polysaccharide biosynthetic process"/>
    <property type="evidence" value="ECO:0007669"/>
    <property type="project" value="InterPro"/>
</dbReference>
<keyword evidence="2" id="KW-0520">NAD</keyword>
<reference evidence="5" key="1">
    <citation type="submission" date="2020-09" db="EMBL/GenBank/DDBJ databases">
        <title>Genome seq and assembly of Devosia sp.</title>
        <authorList>
            <person name="Chhetri G."/>
        </authorList>
    </citation>
    <scope>NUCLEOTIDE SEQUENCE</scope>
    <source>
        <strain evidence="5">PTR5</strain>
    </source>
</reference>
<dbReference type="Pfam" id="PF03720">
    <property type="entry name" value="UDPG_MGDP_dh_C"/>
    <property type="match status" value="1"/>
</dbReference>
<evidence type="ECO:0000256" key="2">
    <source>
        <dbReference type="ARBA" id="ARBA00023027"/>
    </source>
</evidence>
<dbReference type="PIRSF" id="PIRSF000124">
    <property type="entry name" value="UDPglc_GDPman_dh"/>
    <property type="match status" value="1"/>
</dbReference>
<gene>
    <name evidence="5" type="primary">wecC</name>
    <name evidence="5" type="ORF">IC608_14935</name>
</gene>
<dbReference type="SMART" id="SM00984">
    <property type="entry name" value="UDPG_MGDP_dh_C"/>
    <property type="match status" value="1"/>
</dbReference>
<comment type="caution">
    <text evidence="5">The sequence shown here is derived from an EMBL/GenBank/DDBJ whole genome shotgun (WGS) entry which is preliminary data.</text>
</comment>
<organism evidence="5 6">
    <name type="scientific">Devosia oryzisoli</name>
    <dbReference type="NCBI Taxonomy" id="2774138"/>
    <lineage>
        <taxon>Bacteria</taxon>
        <taxon>Pseudomonadati</taxon>
        <taxon>Pseudomonadota</taxon>
        <taxon>Alphaproteobacteria</taxon>
        <taxon>Hyphomicrobiales</taxon>
        <taxon>Devosiaceae</taxon>
        <taxon>Devosia</taxon>
    </lineage>
</organism>
<proteinExistence type="inferred from homology"/>
<dbReference type="SUPFAM" id="SSF48179">
    <property type="entry name" value="6-phosphogluconate dehydrogenase C-terminal domain-like"/>
    <property type="match status" value="1"/>
</dbReference>
<accession>A0A927IUE2</accession>
<evidence type="ECO:0000256" key="3">
    <source>
        <dbReference type="PIRNR" id="PIRNR000124"/>
    </source>
</evidence>
<dbReference type="Gene3D" id="3.40.50.720">
    <property type="entry name" value="NAD(P)-binding Rossmann-like Domain"/>
    <property type="match status" value="2"/>
</dbReference>
<dbReference type="InterPro" id="IPR008927">
    <property type="entry name" value="6-PGluconate_DH-like_C_sf"/>
</dbReference>
<dbReference type="PANTHER" id="PTHR43491">
    <property type="entry name" value="UDP-N-ACETYL-D-MANNOSAMINE DEHYDROGENASE"/>
    <property type="match status" value="1"/>
</dbReference>
<sequence>MSKIRAVSVIGMGYIGLPTCAVFARAGLDVRGVDVNPSVVEKVNRGEIHIVEPELDGLISRVVAEGKLRAFGEAQPADAHIIAVPTPFTTEHKADVSHVMAAARAVAPVLKRGDLVVLESTSPVGTTRKMTMLLAELRPDLKFPHVNPDDADVFVAYSPERVLPGKVLTELIDNDRSIGGLSAGSSKRAVDLYTSFVAGDLYITSAESAELVKLTENAFRDVNIGFANELAAVCQHLRLNVWEVIELANKHPRVNILSPGPGVGGHCIAVDPYFIIDAAPEQTPMMRTARQINSARPMGVVQDVEKILVPGKRQTVACLGLSFKPNIDDMRESPAVEVVRHLAGLGGVLVVAAEPHAKGLPHDLEGLGIVFTDALDAIDRADIVVLLVDHRQFSLIDPEALKDKKLIDTRGLWTWRKARRTDARIEGRNSILRPRRRSTDRAA</sequence>
<dbReference type="Gene3D" id="1.20.5.100">
    <property type="entry name" value="Cytochrome c1, transmembrane anchor, C-terminal"/>
    <property type="match status" value="1"/>
</dbReference>
<dbReference type="InterPro" id="IPR014027">
    <property type="entry name" value="UDP-Glc/GDP-Man_DH_C"/>
</dbReference>
<dbReference type="EMBL" id="JACYFU010000004">
    <property type="protein sequence ID" value="MBD8066768.1"/>
    <property type="molecule type" value="Genomic_DNA"/>
</dbReference>
<dbReference type="InterPro" id="IPR001732">
    <property type="entry name" value="UDP-Glc/GDP-Man_DH_N"/>
</dbReference>
<evidence type="ECO:0000313" key="5">
    <source>
        <dbReference type="EMBL" id="MBD8066768.1"/>
    </source>
</evidence>
<dbReference type="AlphaFoldDB" id="A0A927IUE2"/>
<feature type="domain" description="UDP-glucose/GDP-mannose dehydrogenase C-terminal" evidence="4">
    <location>
        <begin position="317"/>
        <end position="415"/>
    </location>
</feature>
<evidence type="ECO:0000313" key="6">
    <source>
        <dbReference type="Proteomes" id="UP000654108"/>
    </source>
</evidence>
<dbReference type="InterPro" id="IPR028359">
    <property type="entry name" value="UDP_ManNAc/GlcNAc_DH"/>
</dbReference>
<keyword evidence="1 5" id="KW-0560">Oxidoreductase</keyword>
<dbReference type="Pfam" id="PF03721">
    <property type="entry name" value="UDPG_MGDP_dh_N"/>
    <property type="match status" value="1"/>
</dbReference>
<dbReference type="GO" id="GO:0089714">
    <property type="term" value="F:UDP-N-acetyl-D-mannosamine dehydrogenase activity"/>
    <property type="evidence" value="ECO:0007669"/>
    <property type="project" value="UniProtKB-EC"/>
</dbReference>
<dbReference type="PANTHER" id="PTHR43491:SF1">
    <property type="entry name" value="UDP-N-ACETYL-D-MANNOSAMINE DEHYDROGENASE"/>
    <property type="match status" value="1"/>
</dbReference>
<dbReference type="RefSeq" id="WP_191777163.1">
    <property type="nucleotide sequence ID" value="NZ_JACYFU010000004.1"/>
</dbReference>
<dbReference type="Pfam" id="PF00984">
    <property type="entry name" value="UDPG_MGDP_dh"/>
    <property type="match status" value="1"/>
</dbReference>
<dbReference type="PIRSF" id="PIRSF500136">
    <property type="entry name" value="UDP_ManNAc_DH"/>
    <property type="match status" value="1"/>
</dbReference>
<dbReference type="GO" id="GO:0016628">
    <property type="term" value="F:oxidoreductase activity, acting on the CH-CH group of donors, NAD or NADP as acceptor"/>
    <property type="evidence" value="ECO:0007669"/>
    <property type="project" value="InterPro"/>
</dbReference>
<dbReference type="EC" id="1.1.1.336" evidence="5"/>
<comment type="similarity">
    <text evidence="3">Belongs to the UDP-glucose/GDP-mannose dehydrogenase family.</text>
</comment>
<keyword evidence="6" id="KW-1185">Reference proteome</keyword>
<evidence type="ECO:0000256" key="1">
    <source>
        <dbReference type="ARBA" id="ARBA00023002"/>
    </source>
</evidence>
<dbReference type="InterPro" id="IPR036220">
    <property type="entry name" value="UDP-Glc/GDP-Man_DH_C_sf"/>
</dbReference>
<dbReference type="SUPFAM" id="SSF51735">
    <property type="entry name" value="NAD(P)-binding Rossmann-fold domains"/>
    <property type="match status" value="1"/>
</dbReference>